<feature type="signal peptide" evidence="1">
    <location>
        <begin position="1"/>
        <end position="22"/>
    </location>
</feature>
<sequence>MSRKAFISLGILAALAACSSNSQIPNSNPDAVNRSRNGAPQVLAVVDMPAFCRGAVSDTTTVDATSIRTTEAALIDGRYEVNVTVPRGEEIFEYYQCTFGGDGSFQQMVPTGAPGVAEEPLL</sequence>
<dbReference type="AlphaFoldDB" id="A0A1Y5S763"/>
<dbReference type="Proteomes" id="UP000193409">
    <property type="component" value="Unassembled WGS sequence"/>
</dbReference>
<keyword evidence="3" id="KW-1185">Reference proteome</keyword>
<keyword evidence="1" id="KW-0732">Signal</keyword>
<dbReference type="RefSeq" id="WP_085868141.1">
    <property type="nucleotide sequence ID" value="NZ_FWFQ01000009.1"/>
</dbReference>
<dbReference type="EMBL" id="FWFQ01000009">
    <property type="protein sequence ID" value="SLN33740.1"/>
    <property type="molecule type" value="Genomic_DNA"/>
</dbReference>
<dbReference type="PROSITE" id="PS51257">
    <property type="entry name" value="PROKAR_LIPOPROTEIN"/>
    <property type="match status" value="1"/>
</dbReference>
<reference evidence="2 3" key="1">
    <citation type="submission" date="2017-03" db="EMBL/GenBank/DDBJ databases">
        <authorList>
            <person name="Afonso C.L."/>
            <person name="Miller P.J."/>
            <person name="Scott M.A."/>
            <person name="Spackman E."/>
            <person name="Goraichik I."/>
            <person name="Dimitrov K.M."/>
            <person name="Suarez D.L."/>
            <person name="Swayne D.E."/>
        </authorList>
    </citation>
    <scope>NUCLEOTIDE SEQUENCE [LARGE SCALE GENOMIC DNA]</scope>
    <source>
        <strain evidence="2 3">CECT 7680</strain>
    </source>
</reference>
<proteinExistence type="predicted"/>
<evidence type="ECO:0000256" key="1">
    <source>
        <dbReference type="SAM" id="SignalP"/>
    </source>
</evidence>
<evidence type="ECO:0008006" key="4">
    <source>
        <dbReference type="Google" id="ProtNLM"/>
    </source>
</evidence>
<name>A0A1Y5S763_9RHOB</name>
<evidence type="ECO:0000313" key="3">
    <source>
        <dbReference type="Proteomes" id="UP000193409"/>
    </source>
</evidence>
<organism evidence="2 3">
    <name type="scientific">Pseudoruegeria aquimaris</name>
    <dbReference type="NCBI Taxonomy" id="393663"/>
    <lineage>
        <taxon>Bacteria</taxon>
        <taxon>Pseudomonadati</taxon>
        <taxon>Pseudomonadota</taxon>
        <taxon>Alphaproteobacteria</taxon>
        <taxon>Rhodobacterales</taxon>
        <taxon>Roseobacteraceae</taxon>
        <taxon>Pseudoruegeria</taxon>
    </lineage>
</organism>
<gene>
    <name evidence="2" type="ORF">PSA7680_01589</name>
</gene>
<feature type="chain" id="PRO_5013142360" description="Lipoprotein" evidence="1">
    <location>
        <begin position="23"/>
        <end position="122"/>
    </location>
</feature>
<protein>
    <recommendedName>
        <fullName evidence="4">Lipoprotein</fullName>
    </recommendedName>
</protein>
<accession>A0A1Y5S763</accession>
<evidence type="ECO:0000313" key="2">
    <source>
        <dbReference type="EMBL" id="SLN33740.1"/>
    </source>
</evidence>